<dbReference type="Proteomes" id="UP000250275">
    <property type="component" value="Unassembled WGS sequence"/>
</dbReference>
<name>A0A310SI40_9HYME</name>
<evidence type="ECO:0000313" key="2">
    <source>
        <dbReference type="EMBL" id="OAD55389.1"/>
    </source>
</evidence>
<protein>
    <submittedName>
        <fullName evidence="2">Uncharacterized protein</fullName>
    </submittedName>
</protein>
<feature type="compositionally biased region" description="Basic and acidic residues" evidence="1">
    <location>
        <begin position="120"/>
        <end position="133"/>
    </location>
</feature>
<sequence length="161" mass="17718">MTTAGLEEDAQGMLETFVNETSGEWSGPPAYHGGSYVYPAETTNGRADLSLPGQAILNRIRLRRLIKGPTSRRRGPLSLCLPVRRDASLRLHGTLVQLEEDDSHVAGQSDNREFPYSYQSDKEKPGRGNKMESGDVNLNARLTSELRFTLPGGKNNTFDPA</sequence>
<keyword evidence="3" id="KW-1185">Reference proteome</keyword>
<accession>A0A310SI40</accession>
<dbReference type="EMBL" id="KQ762864">
    <property type="protein sequence ID" value="OAD55389.1"/>
    <property type="molecule type" value="Genomic_DNA"/>
</dbReference>
<organism evidence="2 3">
    <name type="scientific">Eufriesea mexicana</name>
    <dbReference type="NCBI Taxonomy" id="516756"/>
    <lineage>
        <taxon>Eukaryota</taxon>
        <taxon>Metazoa</taxon>
        <taxon>Ecdysozoa</taxon>
        <taxon>Arthropoda</taxon>
        <taxon>Hexapoda</taxon>
        <taxon>Insecta</taxon>
        <taxon>Pterygota</taxon>
        <taxon>Neoptera</taxon>
        <taxon>Endopterygota</taxon>
        <taxon>Hymenoptera</taxon>
        <taxon>Apocrita</taxon>
        <taxon>Aculeata</taxon>
        <taxon>Apoidea</taxon>
        <taxon>Anthophila</taxon>
        <taxon>Apidae</taxon>
        <taxon>Eufriesea</taxon>
    </lineage>
</organism>
<proteinExistence type="predicted"/>
<reference evidence="2 3" key="1">
    <citation type="submission" date="2015-07" db="EMBL/GenBank/DDBJ databases">
        <title>The genome of Eufriesea mexicana.</title>
        <authorList>
            <person name="Pan H."/>
            <person name="Kapheim K."/>
        </authorList>
    </citation>
    <scope>NUCLEOTIDE SEQUENCE [LARGE SCALE GENOMIC DNA]</scope>
    <source>
        <strain evidence="2">0111107269</strain>
        <tissue evidence="2">Whole body</tissue>
    </source>
</reference>
<feature type="region of interest" description="Disordered" evidence="1">
    <location>
        <begin position="99"/>
        <end position="134"/>
    </location>
</feature>
<evidence type="ECO:0000256" key="1">
    <source>
        <dbReference type="SAM" id="MobiDB-lite"/>
    </source>
</evidence>
<gene>
    <name evidence="2" type="ORF">WN48_04943</name>
</gene>
<evidence type="ECO:0000313" key="3">
    <source>
        <dbReference type="Proteomes" id="UP000250275"/>
    </source>
</evidence>
<dbReference type="AlphaFoldDB" id="A0A310SI40"/>